<keyword evidence="4" id="KW-1185">Reference proteome</keyword>
<keyword evidence="2" id="KW-0472">Membrane</keyword>
<keyword evidence="2" id="KW-1133">Transmembrane helix</keyword>
<dbReference type="Proteomes" id="UP000008782">
    <property type="component" value="Unassembled WGS sequence"/>
</dbReference>
<sequence length="571" mass="64042">MDPVGQDRNSTPETADSPHILDQYEIDQDGKDQDEARQKTLCFTVRFRRPWSGAPSPHASTQCFSQQGISITFQDTYMLEDISPLSIKLRDSHHLDFGHALFDPTENPDHEIFVIESAIDLFRPPDSSPHVLWSWRQCPALIWSSSRSRCLVVVGLLALLLLLVIVGAVLASHLRISSYLSRPLERSPQSNQRVHVQHAALTLVDDITQILHLYVETPLPFFVGVQDLVDRHYLIDGNTPRPPTRATPSPDSNITARVFLGHVFYSINQLCDTVQDWMALSRPAPPGKEDLALLCLGLRRAVADLSPLWSEASTTLALSWLSSFELVSFYFQEAVKAVLLPLDINVDPATTPTTCFYNYTSNTFIRQIYTHLFSSSPIVMSIYEAAEQLVELSDALLAVITSGSLLVDILSKGDVITRSRHIRTDAPRGWFAASPPRSRTDQALSLIAPAYDEVAPLLRTAVSATWAVSATRERLQGLVEAFEGLGNRTRALCSAPVPVACGDDNSEWWRGLPWVSETAGDDGRLIRTFWYLPRAKEWPSLLSWGCAKLRQTQMEWKWAVLETERYWHGKL</sequence>
<dbReference type="HOGENOM" id="CLU_449766_0_0_1"/>
<dbReference type="RefSeq" id="XP_008100549.1">
    <property type="nucleotide sequence ID" value="XM_008102358.1"/>
</dbReference>
<feature type="region of interest" description="Disordered" evidence="1">
    <location>
        <begin position="1"/>
        <end position="33"/>
    </location>
</feature>
<name>E3R091_COLGM</name>
<evidence type="ECO:0000256" key="2">
    <source>
        <dbReference type="SAM" id="Phobius"/>
    </source>
</evidence>
<feature type="transmembrane region" description="Helical" evidence="2">
    <location>
        <begin position="150"/>
        <end position="174"/>
    </location>
</feature>
<dbReference type="OrthoDB" id="10660335at2759"/>
<dbReference type="EMBL" id="GG697435">
    <property type="protein sequence ID" value="EFQ36529.1"/>
    <property type="molecule type" value="Genomic_DNA"/>
</dbReference>
<evidence type="ECO:0000256" key="1">
    <source>
        <dbReference type="SAM" id="MobiDB-lite"/>
    </source>
</evidence>
<organism evidence="4">
    <name type="scientific">Colletotrichum graminicola (strain M1.001 / M2 / FGSC 10212)</name>
    <name type="common">Maize anthracnose fungus</name>
    <name type="synonym">Glomerella graminicola</name>
    <dbReference type="NCBI Taxonomy" id="645133"/>
    <lineage>
        <taxon>Eukaryota</taxon>
        <taxon>Fungi</taxon>
        <taxon>Dikarya</taxon>
        <taxon>Ascomycota</taxon>
        <taxon>Pezizomycotina</taxon>
        <taxon>Sordariomycetes</taxon>
        <taxon>Hypocreomycetidae</taxon>
        <taxon>Glomerellales</taxon>
        <taxon>Glomerellaceae</taxon>
        <taxon>Colletotrichum</taxon>
        <taxon>Colletotrichum graminicola species complex</taxon>
    </lineage>
</organism>
<dbReference type="GeneID" id="24417052"/>
<dbReference type="VEuPathDB" id="FungiDB:GLRG_11688"/>
<evidence type="ECO:0000313" key="3">
    <source>
        <dbReference type="EMBL" id="EFQ36529.1"/>
    </source>
</evidence>
<reference evidence="4" key="1">
    <citation type="journal article" date="2012" name="Nat. Genet.">
        <title>Lifestyle transitions in plant pathogenic Colletotrichum fungi deciphered by genome and transcriptome analyses.</title>
        <authorList>
            <person name="O'Connell R.J."/>
            <person name="Thon M.R."/>
            <person name="Hacquard S."/>
            <person name="Amyotte S.G."/>
            <person name="Kleemann J."/>
            <person name="Torres M.F."/>
            <person name="Damm U."/>
            <person name="Buiate E.A."/>
            <person name="Epstein L."/>
            <person name="Alkan N."/>
            <person name="Altmueller J."/>
            <person name="Alvarado-Balderrama L."/>
            <person name="Bauser C.A."/>
            <person name="Becker C."/>
            <person name="Birren B.W."/>
            <person name="Chen Z."/>
            <person name="Choi J."/>
            <person name="Crouch J.A."/>
            <person name="Duvick J.P."/>
            <person name="Farman M.A."/>
            <person name="Gan P."/>
            <person name="Heiman D."/>
            <person name="Henrissat B."/>
            <person name="Howard R.J."/>
            <person name="Kabbage M."/>
            <person name="Koch C."/>
            <person name="Kracher B."/>
            <person name="Kubo Y."/>
            <person name="Law A.D."/>
            <person name="Lebrun M.-H."/>
            <person name="Lee Y.-H."/>
            <person name="Miyara I."/>
            <person name="Moore N."/>
            <person name="Neumann U."/>
            <person name="Nordstroem K."/>
            <person name="Panaccione D.G."/>
            <person name="Panstruga R."/>
            <person name="Place M."/>
            <person name="Proctor R.H."/>
            <person name="Prusky D."/>
            <person name="Rech G."/>
            <person name="Reinhardt R."/>
            <person name="Rollins J.A."/>
            <person name="Rounsley S."/>
            <person name="Schardl C.L."/>
            <person name="Schwartz D.C."/>
            <person name="Shenoy N."/>
            <person name="Shirasu K."/>
            <person name="Sikhakolli U.R."/>
            <person name="Stueber K."/>
            <person name="Sukno S.A."/>
            <person name="Sweigard J.A."/>
            <person name="Takano Y."/>
            <person name="Takahara H."/>
            <person name="Trail F."/>
            <person name="van der Does H.C."/>
            <person name="Voll L.M."/>
            <person name="Will I."/>
            <person name="Young S."/>
            <person name="Zeng Q."/>
            <person name="Zhang J."/>
            <person name="Zhou S."/>
            <person name="Dickman M.B."/>
            <person name="Schulze-Lefert P."/>
            <person name="Ver Loren van Themaat E."/>
            <person name="Ma L.-J."/>
            <person name="Vaillancourt L.J."/>
        </authorList>
    </citation>
    <scope>NUCLEOTIDE SEQUENCE [LARGE SCALE GENOMIC DNA]</scope>
    <source>
        <strain evidence="4">M1.001 / M2 / FGSC 10212</strain>
    </source>
</reference>
<proteinExistence type="predicted"/>
<keyword evidence="2" id="KW-0812">Transmembrane</keyword>
<protein>
    <submittedName>
        <fullName evidence="3">Uncharacterized protein</fullName>
    </submittedName>
</protein>
<gene>
    <name evidence="3" type="ORF">GLRG_11688</name>
</gene>
<dbReference type="AlphaFoldDB" id="E3R091"/>
<evidence type="ECO:0000313" key="4">
    <source>
        <dbReference type="Proteomes" id="UP000008782"/>
    </source>
</evidence>
<accession>E3R091</accession>